<dbReference type="SUPFAM" id="SSF89009">
    <property type="entry name" value="GAT-like domain"/>
    <property type="match status" value="1"/>
</dbReference>
<feature type="compositionally biased region" description="Polar residues" evidence="1">
    <location>
        <begin position="313"/>
        <end position="334"/>
    </location>
</feature>
<feature type="region of interest" description="Disordered" evidence="1">
    <location>
        <begin position="411"/>
        <end position="691"/>
    </location>
</feature>
<dbReference type="Proteomes" id="UP001590951">
    <property type="component" value="Unassembled WGS sequence"/>
</dbReference>
<reference evidence="3 4" key="1">
    <citation type="submission" date="2024-09" db="EMBL/GenBank/DDBJ databases">
        <title>Rethinking Asexuality: The Enigmatic Case of Functional Sexual Genes in Lepraria (Stereocaulaceae).</title>
        <authorList>
            <person name="Doellman M."/>
            <person name="Sun Y."/>
            <person name="Barcenas-Pena A."/>
            <person name="Lumbsch H.T."/>
            <person name="Grewe F."/>
        </authorList>
    </citation>
    <scope>NUCLEOTIDE SEQUENCE [LARGE SCALE GENOMIC DNA]</scope>
    <source>
        <strain evidence="3 4">Grewe 0041</strain>
    </source>
</reference>
<feature type="region of interest" description="Disordered" evidence="1">
    <location>
        <begin position="300"/>
        <end position="357"/>
    </location>
</feature>
<feature type="compositionally biased region" description="Polar residues" evidence="1">
    <location>
        <begin position="636"/>
        <end position="650"/>
    </location>
</feature>
<dbReference type="InterPro" id="IPR045192">
    <property type="entry name" value="AP180-like"/>
</dbReference>
<feature type="domain" description="ENTH" evidence="2">
    <location>
        <begin position="5"/>
        <end position="148"/>
    </location>
</feature>
<dbReference type="PANTHER" id="PTHR22951">
    <property type="entry name" value="CLATHRIN ASSEMBLY PROTEIN"/>
    <property type="match status" value="1"/>
</dbReference>
<dbReference type="EMBL" id="JBHFEH010000044">
    <property type="protein sequence ID" value="KAL2050699.1"/>
    <property type="molecule type" value="Genomic_DNA"/>
</dbReference>
<dbReference type="SUPFAM" id="SSF48464">
    <property type="entry name" value="ENTH/VHS domain"/>
    <property type="match status" value="1"/>
</dbReference>
<feature type="region of interest" description="Disordered" evidence="1">
    <location>
        <begin position="370"/>
        <end position="396"/>
    </location>
</feature>
<proteinExistence type="predicted"/>
<dbReference type="CDD" id="cd16988">
    <property type="entry name" value="ANTH_N_YAP180"/>
    <property type="match status" value="1"/>
</dbReference>
<dbReference type="InterPro" id="IPR014712">
    <property type="entry name" value="ANTH_dom_sf"/>
</dbReference>
<feature type="compositionally biased region" description="Polar residues" evidence="1">
    <location>
        <begin position="607"/>
        <end position="625"/>
    </location>
</feature>
<comment type="caution">
    <text evidence="3">The sequence shown here is derived from an EMBL/GenBank/DDBJ whole genome shotgun (WGS) entry which is preliminary data.</text>
</comment>
<evidence type="ECO:0000313" key="3">
    <source>
        <dbReference type="EMBL" id="KAL2050699.1"/>
    </source>
</evidence>
<protein>
    <recommendedName>
        <fullName evidence="2">ENTH domain-containing protein</fullName>
    </recommendedName>
</protein>
<evidence type="ECO:0000259" key="2">
    <source>
        <dbReference type="PROSITE" id="PS50942"/>
    </source>
</evidence>
<accession>A0ABR4AYG5</accession>
<dbReference type="Gene3D" id="1.25.40.90">
    <property type="match status" value="1"/>
</dbReference>
<dbReference type="SMART" id="SM00273">
    <property type="entry name" value="ENTH"/>
    <property type="match status" value="1"/>
</dbReference>
<dbReference type="InterPro" id="IPR011417">
    <property type="entry name" value="ANTH_dom"/>
</dbReference>
<organism evidence="3 4">
    <name type="scientific">Lepraria finkii</name>
    <dbReference type="NCBI Taxonomy" id="1340010"/>
    <lineage>
        <taxon>Eukaryota</taxon>
        <taxon>Fungi</taxon>
        <taxon>Dikarya</taxon>
        <taxon>Ascomycota</taxon>
        <taxon>Pezizomycotina</taxon>
        <taxon>Lecanoromycetes</taxon>
        <taxon>OSLEUM clade</taxon>
        <taxon>Lecanoromycetidae</taxon>
        <taxon>Lecanorales</taxon>
        <taxon>Lecanorineae</taxon>
        <taxon>Stereocaulaceae</taxon>
        <taxon>Lepraria</taxon>
    </lineage>
</organism>
<feature type="compositionally biased region" description="Polar residues" evidence="1">
    <location>
        <begin position="370"/>
        <end position="380"/>
    </location>
</feature>
<feature type="compositionally biased region" description="Low complexity" evidence="1">
    <location>
        <begin position="336"/>
        <end position="346"/>
    </location>
</feature>
<gene>
    <name evidence="3" type="ORF">ABVK25_009086</name>
</gene>
<keyword evidence="4" id="KW-1185">Reference proteome</keyword>
<feature type="compositionally biased region" description="Polar residues" evidence="1">
    <location>
        <begin position="537"/>
        <end position="563"/>
    </location>
</feature>
<sequence length="691" mass="75916">MSRQRQPGMSGSFEKSVKGGTKIKLAPPKAKYVEHILIATHAGEAGVAEIFRTLQNRLRDSTWTIVFKSLIIVHLMIREGEPNVTLKHVADSPSKLAISNFSDGTSKEYSMASARGPTEIQVQGTNIRHYYTYMLARAKAYKDTRIDWVREGVGRLKRQTVDKGLLRETEAVQSQISKLLQCDLLSTEAENEITVCAFRLLTMDLLVLYGVMNEGTINVLEHYFEMSKYDAQRALGIYKTFTKQTNLVVEFLSTARQYENATRLEIPKLKHAPTSLTSSLEEYLNDPDFEINRRQYLAQQEAKKGKKGMSNGAAESSNNFTKNPVNKGASSNDFSAAKPAQAAPSKAEPKGPAPDLIDFFDSIEQNQQPMAAVPTQQHQVPNFGVGPHYQQQQQLQQTGVLPQQNGFFAQSGQQPQVQNGSNFGNGNPFSQPQAQPRAQQSFTGAGFGGYSQQSQPFAQQQDAFSTMPQQNNAQFPQQQQPFNTGQQSFNNGQQPFSPTQQPTNTGQTSNPFRQSMMPQATGASMPSYSNAPPLPSSPQNYQSTNPFARQTTGQTQNSAFSSQFTGQGTPFTSPPPQQPTGTPFTSPPPPQPQQQQQTAVPPLTPHRTGTNPFARSTPTGQSQSPFALASPLVATPTGSTNPFRQSTFVNQQTGQGWQAGQGKMGGFEQLDTVPVFPRPGQPQQQQQNAWP</sequence>
<dbReference type="Pfam" id="PF07651">
    <property type="entry name" value="ANTH"/>
    <property type="match status" value="1"/>
</dbReference>
<feature type="compositionally biased region" description="Low complexity" evidence="1">
    <location>
        <begin position="451"/>
        <end position="489"/>
    </location>
</feature>
<dbReference type="Gene3D" id="1.20.58.150">
    <property type="entry name" value="ANTH domain"/>
    <property type="match status" value="1"/>
</dbReference>
<feature type="compositionally biased region" description="Low complexity" evidence="1">
    <location>
        <begin position="681"/>
        <end position="691"/>
    </location>
</feature>
<dbReference type="PANTHER" id="PTHR22951:SF5">
    <property type="entry name" value="PHOSPHATIDYLINOSITOL-BINDING CLATHRIN ASSEMBLY PROTEIN LAP"/>
    <property type="match status" value="1"/>
</dbReference>
<dbReference type="InterPro" id="IPR008942">
    <property type="entry name" value="ENTH_VHS"/>
</dbReference>
<feature type="compositionally biased region" description="Polar residues" evidence="1">
    <location>
        <begin position="490"/>
        <end position="530"/>
    </location>
</feature>
<dbReference type="PROSITE" id="PS50942">
    <property type="entry name" value="ENTH"/>
    <property type="match status" value="1"/>
</dbReference>
<dbReference type="InterPro" id="IPR013809">
    <property type="entry name" value="ENTH"/>
</dbReference>
<evidence type="ECO:0000313" key="4">
    <source>
        <dbReference type="Proteomes" id="UP001590951"/>
    </source>
</evidence>
<evidence type="ECO:0000256" key="1">
    <source>
        <dbReference type="SAM" id="MobiDB-lite"/>
    </source>
</evidence>
<feature type="compositionally biased region" description="Low complexity" evidence="1">
    <location>
        <begin position="419"/>
        <end position="442"/>
    </location>
</feature>
<name>A0ABR4AYG5_9LECA</name>